<evidence type="ECO:0000259" key="5">
    <source>
        <dbReference type="PROSITE" id="PS51898"/>
    </source>
</evidence>
<dbReference type="Proteomes" id="UP000219042">
    <property type="component" value="Unassembled WGS sequence"/>
</dbReference>
<sequence length="409" mass="48011">MRRSEIKKRPISDTALSSLKPELYEYREHDGNGLYFRVKPNGKKSWQLRYKKTNGKWSWLGIGPYPEISGQIARQKAIKLRDSMTKTTVEVSMLYEEQFIPLTPQNNCETFEHLTHEWLSGKANKWTHSTMIRHCGALQNHILPVMGKRDYRGIKPVEWFNLFKMIQTEKKIIEQSNRIYRLCHDIYDLAKVTDRIDYNPLEGIHKHIAKARSKNLAHIPIHELPILLQHIKNYPQPEISIALQLLIMLFPRPSELRLAQWKHFNLEDKVWIRPAEFMKKRIEHGIPLPFQAIKLLKRLRKYSGDSPYLLPGCVNRNKPRSDKVFVNALKKLGYAGQQTPHGFRHIASTILNNEFDDREQVVEACLAHLKSGVKGTYDKGSHFNARIHMMQWYADYLDDKLINYIHRCS</sequence>
<dbReference type="InterPro" id="IPR025166">
    <property type="entry name" value="Integrase_DNA_bind_dom"/>
</dbReference>
<evidence type="ECO:0000256" key="4">
    <source>
        <dbReference type="ARBA" id="ARBA00023172"/>
    </source>
</evidence>
<dbReference type="Gene3D" id="1.10.443.10">
    <property type="entry name" value="Intergrase catalytic core"/>
    <property type="match status" value="1"/>
</dbReference>
<dbReference type="GO" id="GO:0006310">
    <property type="term" value="P:DNA recombination"/>
    <property type="evidence" value="ECO:0007669"/>
    <property type="project" value="UniProtKB-KW"/>
</dbReference>
<dbReference type="EMBL" id="OANT01000003">
    <property type="protein sequence ID" value="SNX44559.1"/>
    <property type="molecule type" value="Genomic_DNA"/>
</dbReference>
<organism evidence="6 7">
    <name type="scientific">Acinetobacter puyangensis</name>
    <dbReference type="NCBI Taxonomy" id="1096779"/>
    <lineage>
        <taxon>Bacteria</taxon>
        <taxon>Pseudomonadati</taxon>
        <taxon>Pseudomonadota</taxon>
        <taxon>Gammaproteobacteria</taxon>
        <taxon>Moraxellales</taxon>
        <taxon>Moraxellaceae</taxon>
        <taxon>Acinetobacter</taxon>
    </lineage>
</organism>
<dbReference type="GO" id="GO:0003677">
    <property type="term" value="F:DNA binding"/>
    <property type="evidence" value="ECO:0007669"/>
    <property type="project" value="UniProtKB-KW"/>
</dbReference>
<comment type="similarity">
    <text evidence="1">Belongs to the 'phage' integrase family.</text>
</comment>
<dbReference type="SUPFAM" id="SSF56349">
    <property type="entry name" value="DNA breaking-rejoining enzymes"/>
    <property type="match status" value="1"/>
</dbReference>
<evidence type="ECO:0000256" key="1">
    <source>
        <dbReference type="ARBA" id="ARBA00008857"/>
    </source>
</evidence>
<gene>
    <name evidence="6" type="ORF">SAMN05421731_103297</name>
</gene>
<dbReference type="Gene3D" id="3.30.160.390">
    <property type="entry name" value="Integrase, DNA-binding domain"/>
    <property type="match status" value="1"/>
</dbReference>
<proteinExistence type="inferred from homology"/>
<dbReference type="InterPro" id="IPR010998">
    <property type="entry name" value="Integrase_recombinase_N"/>
</dbReference>
<dbReference type="Pfam" id="PF00589">
    <property type="entry name" value="Phage_integrase"/>
    <property type="match status" value="1"/>
</dbReference>
<dbReference type="PANTHER" id="PTHR30629:SF2">
    <property type="entry name" value="PROPHAGE INTEGRASE INTS-RELATED"/>
    <property type="match status" value="1"/>
</dbReference>
<dbReference type="Pfam" id="PF22022">
    <property type="entry name" value="Phage_int_M"/>
    <property type="match status" value="1"/>
</dbReference>
<reference evidence="7" key="1">
    <citation type="submission" date="2016-09" db="EMBL/GenBank/DDBJ databases">
        <authorList>
            <person name="Varghese N."/>
            <person name="Submissions S."/>
        </authorList>
    </citation>
    <scope>NUCLEOTIDE SEQUENCE [LARGE SCALE GENOMIC DNA]</scope>
    <source>
        <strain evidence="7">ANC 4466</strain>
    </source>
</reference>
<feature type="domain" description="Tyr recombinase" evidence="5">
    <location>
        <begin position="214"/>
        <end position="394"/>
    </location>
</feature>
<accession>A0A240E8L5</accession>
<dbReference type="Pfam" id="PF13356">
    <property type="entry name" value="Arm-DNA-bind_3"/>
    <property type="match status" value="1"/>
</dbReference>
<evidence type="ECO:0000313" key="7">
    <source>
        <dbReference type="Proteomes" id="UP000219042"/>
    </source>
</evidence>
<dbReference type="InterPro" id="IPR050808">
    <property type="entry name" value="Phage_Integrase"/>
</dbReference>
<dbReference type="InterPro" id="IPR013762">
    <property type="entry name" value="Integrase-like_cat_sf"/>
</dbReference>
<dbReference type="InterPro" id="IPR011010">
    <property type="entry name" value="DNA_brk_join_enz"/>
</dbReference>
<dbReference type="InterPro" id="IPR002104">
    <property type="entry name" value="Integrase_catalytic"/>
</dbReference>
<evidence type="ECO:0000256" key="2">
    <source>
        <dbReference type="ARBA" id="ARBA00022908"/>
    </source>
</evidence>
<dbReference type="RefSeq" id="WP_097078800.1">
    <property type="nucleotide sequence ID" value="NZ_BAABHT010000001.1"/>
</dbReference>
<dbReference type="CDD" id="cd00801">
    <property type="entry name" value="INT_P4_C"/>
    <property type="match status" value="1"/>
</dbReference>
<keyword evidence="2" id="KW-0229">DNA integration</keyword>
<dbReference type="AlphaFoldDB" id="A0A240E8L5"/>
<keyword evidence="3" id="KW-0238">DNA-binding</keyword>
<dbReference type="PANTHER" id="PTHR30629">
    <property type="entry name" value="PROPHAGE INTEGRASE"/>
    <property type="match status" value="1"/>
</dbReference>
<name>A0A240E8L5_9GAMM</name>
<keyword evidence="7" id="KW-1185">Reference proteome</keyword>
<dbReference type="OrthoDB" id="9795573at2"/>
<dbReference type="InterPro" id="IPR053876">
    <property type="entry name" value="Phage_int_M"/>
</dbReference>
<dbReference type="GO" id="GO:0015074">
    <property type="term" value="P:DNA integration"/>
    <property type="evidence" value="ECO:0007669"/>
    <property type="project" value="UniProtKB-KW"/>
</dbReference>
<dbReference type="PROSITE" id="PS51898">
    <property type="entry name" value="TYR_RECOMBINASE"/>
    <property type="match status" value="1"/>
</dbReference>
<dbReference type="Gene3D" id="1.10.150.130">
    <property type="match status" value="1"/>
</dbReference>
<protein>
    <submittedName>
        <fullName evidence="6">Integrase</fullName>
    </submittedName>
</protein>
<evidence type="ECO:0000256" key="3">
    <source>
        <dbReference type="ARBA" id="ARBA00023125"/>
    </source>
</evidence>
<evidence type="ECO:0000313" key="6">
    <source>
        <dbReference type="EMBL" id="SNX44559.1"/>
    </source>
</evidence>
<keyword evidence="4" id="KW-0233">DNA recombination</keyword>
<dbReference type="InterPro" id="IPR038488">
    <property type="entry name" value="Integrase_DNA-bd_sf"/>
</dbReference>